<name>A0ABP6Z6Y3_9ACTN</name>
<dbReference type="Gene3D" id="1.10.260.40">
    <property type="entry name" value="lambda repressor-like DNA-binding domains"/>
    <property type="match status" value="1"/>
</dbReference>
<organism evidence="2 3">
    <name type="scientific">Kineosporia mesophila</name>
    <dbReference type="NCBI Taxonomy" id="566012"/>
    <lineage>
        <taxon>Bacteria</taxon>
        <taxon>Bacillati</taxon>
        <taxon>Actinomycetota</taxon>
        <taxon>Actinomycetes</taxon>
        <taxon>Kineosporiales</taxon>
        <taxon>Kineosporiaceae</taxon>
        <taxon>Kineosporia</taxon>
    </lineage>
</organism>
<evidence type="ECO:0000259" key="1">
    <source>
        <dbReference type="PROSITE" id="PS50943"/>
    </source>
</evidence>
<dbReference type="PROSITE" id="PS50943">
    <property type="entry name" value="HTH_CROC1"/>
    <property type="match status" value="1"/>
</dbReference>
<proteinExistence type="predicted"/>
<dbReference type="PANTHER" id="PTHR35010:SF2">
    <property type="entry name" value="BLL4672 PROTEIN"/>
    <property type="match status" value="1"/>
</dbReference>
<dbReference type="EMBL" id="BAAAZO010000002">
    <property type="protein sequence ID" value="GAA3600329.1"/>
    <property type="molecule type" value="Genomic_DNA"/>
</dbReference>
<sequence length="277" mass="31176">MTSPERLALFLRARRARLQPRDVGLPDGERRRTPGLRRQEVAQLAGISVDYYVRMEQGRGPNPSRQILAALARAFMLNRDEREYLYRAAGGAPPQAPGISDAVGTTVRLLLESMTHVPAYVVDAKYDLLAWNDLALHFIHHAVDDPTGNRNMVRWMFHAARDDSRWDGESATAFARATVADLRASYARYAGDPGLDALITEMISTSTIFERMWAAHEVDARRRVTKKIDSETLGPLEFDCQVLHIPETGQRLITYCAEPGSPTRELFQRLGHVRRGP</sequence>
<protein>
    <submittedName>
        <fullName evidence="2">Helix-turn-helix transcriptional regulator</fullName>
    </submittedName>
</protein>
<dbReference type="CDD" id="cd00093">
    <property type="entry name" value="HTH_XRE"/>
    <property type="match status" value="1"/>
</dbReference>
<dbReference type="InterPro" id="IPR041413">
    <property type="entry name" value="MLTR_LBD"/>
</dbReference>
<keyword evidence="3" id="KW-1185">Reference proteome</keyword>
<dbReference type="InterPro" id="IPR010982">
    <property type="entry name" value="Lambda_DNA-bd_dom_sf"/>
</dbReference>
<dbReference type="InterPro" id="IPR001387">
    <property type="entry name" value="Cro/C1-type_HTH"/>
</dbReference>
<dbReference type="SUPFAM" id="SSF47413">
    <property type="entry name" value="lambda repressor-like DNA-binding domains"/>
    <property type="match status" value="1"/>
</dbReference>
<dbReference type="Gene3D" id="3.30.450.180">
    <property type="match status" value="1"/>
</dbReference>
<evidence type="ECO:0000313" key="2">
    <source>
        <dbReference type="EMBL" id="GAA3600329.1"/>
    </source>
</evidence>
<accession>A0ABP6Z6Y3</accession>
<dbReference type="Pfam" id="PF13560">
    <property type="entry name" value="HTH_31"/>
    <property type="match status" value="1"/>
</dbReference>
<comment type="caution">
    <text evidence="2">The sequence shown here is derived from an EMBL/GenBank/DDBJ whole genome shotgun (WGS) entry which is preliminary data.</text>
</comment>
<evidence type="ECO:0000313" key="3">
    <source>
        <dbReference type="Proteomes" id="UP001501074"/>
    </source>
</evidence>
<dbReference type="SMART" id="SM00530">
    <property type="entry name" value="HTH_XRE"/>
    <property type="match status" value="1"/>
</dbReference>
<reference evidence="3" key="1">
    <citation type="journal article" date="2019" name="Int. J. Syst. Evol. Microbiol.">
        <title>The Global Catalogue of Microorganisms (GCM) 10K type strain sequencing project: providing services to taxonomists for standard genome sequencing and annotation.</title>
        <authorList>
            <consortium name="The Broad Institute Genomics Platform"/>
            <consortium name="The Broad Institute Genome Sequencing Center for Infectious Disease"/>
            <person name="Wu L."/>
            <person name="Ma J."/>
        </authorList>
    </citation>
    <scope>NUCLEOTIDE SEQUENCE [LARGE SCALE GENOMIC DNA]</scope>
    <source>
        <strain evidence="3">JCM 16902</strain>
    </source>
</reference>
<dbReference type="RefSeq" id="WP_345718615.1">
    <property type="nucleotide sequence ID" value="NZ_BAAAZO010000002.1"/>
</dbReference>
<dbReference type="Proteomes" id="UP001501074">
    <property type="component" value="Unassembled WGS sequence"/>
</dbReference>
<gene>
    <name evidence="2" type="ORF">GCM10022223_14870</name>
</gene>
<feature type="domain" description="HTH cro/C1-type" evidence="1">
    <location>
        <begin position="35"/>
        <end position="82"/>
    </location>
</feature>
<dbReference type="PANTHER" id="PTHR35010">
    <property type="entry name" value="BLL4672 PROTEIN-RELATED"/>
    <property type="match status" value="1"/>
</dbReference>
<dbReference type="Pfam" id="PF17765">
    <property type="entry name" value="MLTR_LBD"/>
    <property type="match status" value="1"/>
</dbReference>